<evidence type="ECO:0000313" key="4">
    <source>
        <dbReference type="Proteomes" id="UP000325440"/>
    </source>
</evidence>
<sequence>MRFACCAVLAAVLPICLHAAVVASGLQQNEDNYLQQTDGPRDGRAVAEQPTNGNWAMMVRVADECARDPDTAACVAVKAATALERASRIPGNVQVLPGLTLVRNADEGSAQRDSRALPTEDELRSQLIQDPAQDRTSKLTEMVVNSALRFVQSRSLQFKFPHTDPEELSRAIEEGRGKLKKKFMPILGLLAVKIVAVLPVLLGIIGFFALKALVFGKLALLIAGVMALQKYAGSSAGGFGKIAAADTWSTANTASAWPAAAAAPSTNGGYYRRSMDAAAAQQMAYGAQAQPSVQTVA</sequence>
<evidence type="ECO:0000313" key="3">
    <source>
        <dbReference type="EMBL" id="VVC33479.1"/>
    </source>
</evidence>
<dbReference type="Proteomes" id="UP000325440">
    <property type="component" value="Unassembled WGS sequence"/>
</dbReference>
<accession>A0A5E4MMG7</accession>
<dbReference type="EMBL" id="CABPRJ010000969">
    <property type="protein sequence ID" value="VVC33479.1"/>
    <property type="molecule type" value="Genomic_DNA"/>
</dbReference>
<name>A0A5E4MMG7_9HEMI</name>
<dbReference type="InterPro" id="IPR012464">
    <property type="entry name" value="DUF1676"/>
</dbReference>
<proteinExistence type="predicted"/>
<organism evidence="3 4">
    <name type="scientific">Cinara cedri</name>
    <dbReference type="NCBI Taxonomy" id="506608"/>
    <lineage>
        <taxon>Eukaryota</taxon>
        <taxon>Metazoa</taxon>
        <taxon>Ecdysozoa</taxon>
        <taxon>Arthropoda</taxon>
        <taxon>Hexapoda</taxon>
        <taxon>Insecta</taxon>
        <taxon>Pterygota</taxon>
        <taxon>Neoptera</taxon>
        <taxon>Paraneoptera</taxon>
        <taxon>Hemiptera</taxon>
        <taxon>Sternorrhyncha</taxon>
        <taxon>Aphidomorpha</taxon>
        <taxon>Aphidoidea</taxon>
        <taxon>Aphididae</taxon>
        <taxon>Lachninae</taxon>
        <taxon>Cinara</taxon>
    </lineage>
</organism>
<feature type="chain" id="PRO_5023033927" description="Protein osiris 14" evidence="2">
    <location>
        <begin position="20"/>
        <end position="297"/>
    </location>
</feature>
<dbReference type="AlphaFoldDB" id="A0A5E4MMG7"/>
<dbReference type="PANTHER" id="PTHR21879:SF17">
    <property type="entry name" value="LD24139P"/>
    <property type="match status" value="1"/>
</dbReference>
<protein>
    <recommendedName>
        <fullName evidence="5">Protein osiris 14</fullName>
    </recommendedName>
</protein>
<keyword evidence="4" id="KW-1185">Reference proteome</keyword>
<evidence type="ECO:0008006" key="5">
    <source>
        <dbReference type="Google" id="ProtNLM"/>
    </source>
</evidence>
<gene>
    <name evidence="3" type="ORF">CINCED_3A024674</name>
</gene>
<keyword evidence="1" id="KW-1133">Transmembrane helix</keyword>
<evidence type="ECO:0000256" key="1">
    <source>
        <dbReference type="SAM" id="Phobius"/>
    </source>
</evidence>
<feature type="signal peptide" evidence="2">
    <location>
        <begin position="1"/>
        <end position="19"/>
    </location>
</feature>
<dbReference type="GO" id="GO:0016020">
    <property type="term" value="C:membrane"/>
    <property type="evidence" value="ECO:0007669"/>
    <property type="project" value="TreeGrafter"/>
</dbReference>
<keyword evidence="1" id="KW-0812">Transmembrane</keyword>
<evidence type="ECO:0000256" key="2">
    <source>
        <dbReference type="SAM" id="SignalP"/>
    </source>
</evidence>
<dbReference type="Pfam" id="PF07898">
    <property type="entry name" value="DUF1676"/>
    <property type="match status" value="1"/>
</dbReference>
<dbReference type="OrthoDB" id="8191402at2759"/>
<dbReference type="PANTHER" id="PTHR21879">
    <property type="entry name" value="FI03362P-RELATED-RELATED"/>
    <property type="match status" value="1"/>
</dbReference>
<feature type="transmembrane region" description="Helical" evidence="1">
    <location>
        <begin position="186"/>
        <end position="210"/>
    </location>
</feature>
<reference evidence="3 4" key="1">
    <citation type="submission" date="2019-08" db="EMBL/GenBank/DDBJ databases">
        <authorList>
            <person name="Alioto T."/>
            <person name="Alioto T."/>
            <person name="Gomez Garrido J."/>
        </authorList>
    </citation>
    <scope>NUCLEOTIDE SEQUENCE [LARGE SCALE GENOMIC DNA]</scope>
</reference>
<keyword evidence="2" id="KW-0732">Signal</keyword>
<keyword evidence="1" id="KW-0472">Membrane</keyword>